<gene>
    <name evidence="1" type="ORF">GCM10009741_58220</name>
</gene>
<sequence length="719" mass="78383">MSLEAAAQVLVGDYSAYADMGDRIEGLVAKQVEAFVPHRSNWLILPWQPPTGPAGFYLFSEDREGQRRGREVISGFLGPNVARLVSSPDDQIEALLPKAWAETGLTKTSLIHRTQHATRADMLTRLEDLVATIAGRPATIEEAHPTHVDLLRDVRLAMLSRDAQAAQRLFDQLVLTGHLSAENLRFLTIELHACFGRWQEMANLPYISVLMQARRPRMVTESMLQMIWWTQIVSHLGLSSVASAFASQNVLSRYGSILRSIEVPSTPEGRILAYLTALADEDSKRQHAIRRAVSSPDEEAGLATLTAPLPVPPPGESEPMPEFAAVRAAFDSGRLKHVVDLFLTQPSPADADFAVQAILDLDGHVDAAKVLTIVREWVADGRLNPGRRLASDITALDHLVSGVTAGWVEWAGRIGAINAWEDAASTLRNQHAGWAPLGSLPAGQVLMVAEGVLGAIGSTNEQQLRASLDVLCRVAAEVVDYPSCAPFTDMVLEFLAIQDNVSAQVRDAYVTLFEAILEAGPSAPTYDAVLTRTTELWERIKARQHVDWALEILDATAGASSPAQGRRDAFGVAVIGYLRSLDRLDLRQRVEIESLATEYGLIALGLEDAASAADTPVWSKLDGTVVGLYSLLSQAVPRFSNRLFALCTPKEIVGNTDTTATRALIHLAERADHLVVDTWHAAHQATDAIDDVRPRSRQVMPQQRGVTGFLRALENSLEA</sequence>
<accession>A0ABN2BTL6</accession>
<dbReference type="Proteomes" id="UP001500363">
    <property type="component" value="Unassembled WGS sequence"/>
</dbReference>
<reference evidence="1 2" key="1">
    <citation type="journal article" date="2019" name="Int. J. Syst. Evol. Microbiol.">
        <title>The Global Catalogue of Microorganisms (GCM) 10K type strain sequencing project: providing services to taxonomists for standard genome sequencing and annotation.</title>
        <authorList>
            <consortium name="The Broad Institute Genomics Platform"/>
            <consortium name="The Broad Institute Genome Sequencing Center for Infectious Disease"/>
            <person name="Wu L."/>
            <person name="Ma J."/>
        </authorList>
    </citation>
    <scope>NUCLEOTIDE SEQUENCE [LARGE SCALE GENOMIC DNA]</scope>
    <source>
        <strain evidence="1 2">JCM 14303</strain>
    </source>
</reference>
<name>A0ABN2BTL6_9ACTN</name>
<dbReference type="NCBIfam" id="NF041061">
    <property type="entry name" value="DpdD"/>
    <property type="match status" value="1"/>
</dbReference>
<protein>
    <submittedName>
        <fullName evidence="1">Uncharacterized protein</fullName>
    </submittedName>
</protein>
<evidence type="ECO:0000313" key="1">
    <source>
        <dbReference type="EMBL" id="GAA1546999.1"/>
    </source>
</evidence>
<evidence type="ECO:0000313" key="2">
    <source>
        <dbReference type="Proteomes" id="UP001500363"/>
    </source>
</evidence>
<dbReference type="RefSeq" id="WP_344179798.1">
    <property type="nucleotide sequence ID" value="NZ_BAAANC010000003.1"/>
</dbReference>
<dbReference type="EMBL" id="BAAANC010000003">
    <property type="protein sequence ID" value="GAA1546999.1"/>
    <property type="molecule type" value="Genomic_DNA"/>
</dbReference>
<dbReference type="InterPro" id="IPR049807">
    <property type="entry name" value="DpdD-like"/>
</dbReference>
<proteinExistence type="predicted"/>
<keyword evidence="2" id="KW-1185">Reference proteome</keyword>
<organism evidence="1 2">
    <name type="scientific">Kribbella lupini</name>
    <dbReference type="NCBI Taxonomy" id="291602"/>
    <lineage>
        <taxon>Bacteria</taxon>
        <taxon>Bacillati</taxon>
        <taxon>Actinomycetota</taxon>
        <taxon>Actinomycetes</taxon>
        <taxon>Propionibacteriales</taxon>
        <taxon>Kribbellaceae</taxon>
        <taxon>Kribbella</taxon>
    </lineage>
</organism>
<comment type="caution">
    <text evidence="1">The sequence shown here is derived from an EMBL/GenBank/DDBJ whole genome shotgun (WGS) entry which is preliminary data.</text>
</comment>